<name>A0A1R1EUQ7_9BACL</name>
<dbReference type="Proteomes" id="UP000187172">
    <property type="component" value="Unassembled WGS sequence"/>
</dbReference>
<keyword evidence="3" id="KW-0804">Transcription</keyword>
<accession>A0A1R1EUQ7</accession>
<dbReference type="InterPro" id="IPR018062">
    <property type="entry name" value="HTH_AraC-typ_CS"/>
</dbReference>
<evidence type="ECO:0000256" key="1">
    <source>
        <dbReference type="ARBA" id="ARBA00023015"/>
    </source>
</evidence>
<dbReference type="PRINTS" id="PR00032">
    <property type="entry name" value="HTHARAC"/>
</dbReference>
<organism evidence="5 6">
    <name type="scientific">Paenibacillus rhizosphaerae</name>
    <dbReference type="NCBI Taxonomy" id="297318"/>
    <lineage>
        <taxon>Bacteria</taxon>
        <taxon>Bacillati</taxon>
        <taxon>Bacillota</taxon>
        <taxon>Bacilli</taxon>
        <taxon>Bacillales</taxon>
        <taxon>Paenibacillaceae</taxon>
        <taxon>Paenibacillus</taxon>
    </lineage>
</organism>
<feature type="domain" description="HTH araC/xylS-type" evidence="4">
    <location>
        <begin position="169"/>
        <end position="267"/>
    </location>
</feature>
<evidence type="ECO:0000313" key="6">
    <source>
        <dbReference type="Proteomes" id="UP000187172"/>
    </source>
</evidence>
<keyword evidence="6" id="KW-1185">Reference proteome</keyword>
<dbReference type="STRING" id="297318.BK138_13005"/>
<dbReference type="PROSITE" id="PS00041">
    <property type="entry name" value="HTH_ARAC_FAMILY_1"/>
    <property type="match status" value="1"/>
</dbReference>
<dbReference type="SUPFAM" id="SSF51215">
    <property type="entry name" value="Regulatory protein AraC"/>
    <property type="match status" value="1"/>
</dbReference>
<dbReference type="GO" id="GO:0003700">
    <property type="term" value="F:DNA-binding transcription factor activity"/>
    <property type="evidence" value="ECO:0007669"/>
    <property type="project" value="InterPro"/>
</dbReference>
<dbReference type="Gene3D" id="1.10.10.60">
    <property type="entry name" value="Homeodomain-like"/>
    <property type="match status" value="2"/>
</dbReference>
<dbReference type="SUPFAM" id="SSF46689">
    <property type="entry name" value="Homeodomain-like"/>
    <property type="match status" value="2"/>
</dbReference>
<dbReference type="EMBL" id="MRTP01000002">
    <property type="protein sequence ID" value="OMF55580.1"/>
    <property type="molecule type" value="Genomic_DNA"/>
</dbReference>
<dbReference type="RefSeq" id="WP_076169972.1">
    <property type="nucleotide sequence ID" value="NZ_MRTP01000002.1"/>
</dbReference>
<sequence>MSTQDSVHIYTAGFSFHHKPFYMSEMDGVKNYLMRLQTDGRCRALVDGELVPVESGDLLIYSPDEPYELLIGEEPNAQGELAVESGDYHIFFGGEWIDQWWAKQKRPTRIRVPLNESLISLFRQIVLEQRRMSNPYPEISGYYMRILCLETDRLLSEHPSTTPRTYLAYRMKHFIEEHASLSFKLEDVASHVGISVSRAVHLFKEAFGTSIMQYTLDVRLEMARERIVFSPMSLEDIAETSGFGSYTYFHRVFRSRFGKSPKEYRMENREQIQTGIGVRSPN</sequence>
<dbReference type="InterPro" id="IPR037923">
    <property type="entry name" value="HTH-like"/>
</dbReference>
<dbReference type="PROSITE" id="PS01124">
    <property type="entry name" value="HTH_ARAC_FAMILY_2"/>
    <property type="match status" value="1"/>
</dbReference>
<evidence type="ECO:0000313" key="5">
    <source>
        <dbReference type="EMBL" id="OMF55580.1"/>
    </source>
</evidence>
<dbReference type="PANTHER" id="PTHR43280">
    <property type="entry name" value="ARAC-FAMILY TRANSCRIPTIONAL REGULATOR"/>
    <property type="match status" value="1"/>
</dbReference>
<evidence type="ECO:0000256" key="2">
    <source>
        <dbReference type="ARBA" id="ARBA00023125"/>
    </source>
</evidence>
<gene>
    <name evidence="5" type="ORF">BK138_13005</name>
</gene>
<keyword evidence="2" id="KW-0238">DNA-binding</keyword>
<dbReference type="AlphaFoldDB" id="A0A1R1EUQ7"/>
<dbReference type="PANTHER" id="PTHR43280:SF2">
    <property type="entry name" value="HTH-TYPE TRANSCRIPTIONAL REGULATOR EXSA"/>
    <property type="match status" value="1"/>
</dbReference>
<dbReference type="Pfam" id="PF12833">
    <property type="entry name" value="HTH_18"/>
    <property type="match status" value="1"/>
</dbReference>
<dbReference type="InterPro" id="IPR018060">
    <property type="entry name" value="HTH_AraC"/>
</dbReference>
<dbReference type="InterPro" id="IPR020449">
    <property type="entry name" value="Tscrpt_reg_AraC-type_HTH"/>
</dbReference>
<protein>
    <submittedName>
        <fullName evidence="5">AraC family transcriptional regulator</fullName>
    </submittedName>
</protein>
<evidence type="ECO:0000256" key="3">
    <source>
        <dbReference type="ARBA" id="ARBA00023163"/>
    </source>
</evidence>
<proteinExistence type="predicted"/>
<dbReference type="InterPro" id="IPR009057">
    <property type="entry name" value="Homeodomain-like_sf"/>
</dbReference>
<dbReference type="GO" id="GO:0043565">
    <property type="term" value="F:sequence-specific DNA binding"/>
    <property type="evidence" value="ECO:0007669"/>
    <property type="project" value="InterPro"/>
</dbReference>
<comment type="caution">
    <text evidence="5">The sequence shown here is derived from an EMBL/GenBank/DDBJ whole genome shotgun (WGS) entry which is preliminary data.</text>
</comment>
<evidence type="ECO:0000259" key="4">
    <source>
        <dbReference type="PROSITE" id="PS01124"/>
    </source>
</evidence>
<keyword evidence="1" id="KW-0805">Transcription regulation</keyword>
<reference evidence="5 6" key="1">
    <citation type="submission" date="2016-11" db="EMBL/GenBank/DDBJ databases">
        <title>Paenibacillus species isolates.</title>
        <authorList>
            <person name="Beno S.M."/>
        </authorList>
    </citation>
    <scope>NUCLEOTIDE SEQUENCE [LARGE SCALE GENOMIC DNA]</scope>
    <source>
        <strain evidence="5 6">FSL R5-0378</strain>
    </source>
</reference>
<dbReference type="SMART" id="SM00342">
    <property type="entry name" value="HTH_ARAC"/>
    <property type="match status" value="1"/>
</dbReference>